<proteinExistence type="predicted"/>
<gene>
    <name evidence="2" type="ORF">CINC_LOCUS7892</name>
</gene>
<sequence>MLRTMIPHVQITAPDYSSHDGIYVNEVDSTLLSVRQCVDPYTPESIDSHSPNVEASSGEDLSTEVTESITKSTKHRDRSVSPTQLKSRLDKLLNDKDEKVISIPELQRLNSRESCKSEASKKGGLCCLALKCYGFCRRRARKVKCDCSDLTKCCT</sequence>
<evidence type="ECO:0000313" key="3">
    <source>
        <dbReference type="Proteomes" id="UP001154114"/>
    </source>
</evidence>
<dbReference type="OrthoDB" id="5780965at2759"/>
<protein>
    <submittedName>
        <fullName evidence="2">Uncharacterized protein</fullName>
    </submittedName>
</protein>
<dbReference type="Proteomes" id="UP001154114">
    <property type="component" value="Chromosome 24"/>
</dbReference>
<accession>A0A9N8KW28</accession>
<name>A0A9N8KW28_CHRIL</name>
<dbReference type="AlphaFoldDB" id="A0A9N8KW28"/>
<evidence type="ECO:0000313" key="2">
    <source>
        <dbReference type="EMBL" id="CAD0205593.1"/>
    </source>
</evidence>
<feature type="region of interest" description="Disordered" evidence="1">
    <location>
        <begin position="42"/>
        <end position="87"/>
    </location>
</feature>
<dbReference type="EMBL" id="LR824027">
    <property type="protein sequence ID" value="CAD0205593.1"/>
    <property type="molecule type" value="Genomic_DNA"/>
</dbReference>
<reference evidence="2" key="1">
    <citation type="submission" date="2021-12" db="EMBL/GenBank/DDBJ databases">
        <authorList>
            <person name="King R."/>
        </authorList>
    </citation>
    <scope>NUCLEOTIDE SEQUENCE</scope>
</reference>
<feature type="compositionally biased region" description="Polar residues" evidence="1">
    <location>
        <begin position="48"/>
        <end position="71"/>
    </location>
</feature>
<keyword evidence="3" id="KW-1185">Reference proteome</keyword>
<evidence type="ECO:0000256" key="1">
    <source>
        <dbReference type="SAM" id="MobiDB-lite"/>
    </source>
</evidence>
<organism evidence="2 3">
    <name type="scientific">Chrysodeixis includens</name>
    <name type="common">Soybean looper</name>
    <name type="synonym">Pseudoplusia includens</name>
    <dbReference type="NCBI Taxonomy" id="689277"/>
    <lineage>
        <taxon>Eukaryota</taxon>
        <taxon>Metazoa</taxon>
        <taxon>Ecdysozoa</taxon>
        <taxon>Arthropoda</taxon>
        <taxon>Hexapoda</taxon>
        <taxon>Insecta</taxon>
        <taxon>Pterygota</taxon>
        <taxon>Neoptera</taxon>
        <taxon>Endopterygota</taxon>
        <taxon>Lepidoptera</taxon>
        <taxon>Glossata</taxon>
        <taxon>Ditrysia</taxon>
        <taxon>Noctuoidea</taxon>
        <taxon>Noctuidae</taxon>
        <taxon>Plusiinae</taxon>
        <taxon>Chrysodeixis</taxon>
    </lineage>
</organism>